<evidence type="ECO:0000313" key="2">
    <source>
        <dbReference type="Proteomes" id="UP000503088"/>
    </source>
</evidence>
<organism evidence="1 2">
    <name type="scientific">Kroppenstedtia pulmonis</name>
    <dbReference type="NCBI Taxonomy" id="1380685"/>
    <lineage>
        <taxon>Bacteria</taxon>
        <taxon>Bacillati</taxon>
        <taxon>Bacillota</taxon>
        <taxon>Bacilli</taxon>
        <taxon>Bacillales</taxon>
        <taxon>Thermoactinomycetaceae</taxon>
        <taxon>Kroppenstedtia</taxon>
    </lineage>
</organism>
<dbReference type="KEGG" id="kpul:GXN76_13155"/>
<protein>
    <submittedName>
        <fullName evidence="1">Uncharacterized protein</fullName>
    </submittedName>
</protein>
<sequence>MIRFSKMIVLLLLILWGCTFVSLEEQLGKAVKEAYPSDNPRIHIDTVTNFEWDRLYVFPPYTAIESIQSVPGFQWIGLHEYKTGIEMSDSFNLLVFVKDGRVVDYMDFPRGQGDFAEVSKSDGFTPKEAVFDIEKTDGLLTLKWSKSDTTP</sequence>
<dbReference type="Proteomes" id="UP000503088">
    <property type="component" value="Chromosome"/>
</dbReference>
<name>A0A7D3XR43_9BACL</name>
<evidence type="ECO:0000313" key="1">
    <source>
        <dbReference type="EMBL" id="QKG85327.1"/>
    </source>
</evidence>
<dbReference type="AlphaFoldDB" id="A0A7D3XR43"/>
<keyword evidence="2" id="KW-1185">Reference proteome</keyword>
<dbReference type="EMBL" id="CP048104">
    <property type="protein sequence ID" value="QKG85327.1"/>
    <property type="molecule type" value="Genomic_DNA"/>
</dbReference>
<reference evidence="1 2" key="1">
    <citation type="submission" date="2020-01" db="EMBL/GenBank/DDBJ databases">
        <authorList>
            <person name="Gulvik C.A."/>
            <person name="Batra D.G."/>
        </authorList>
    </citation>
    <scope>NUCLEOTIDE SEQUENCE [LARGE SCALE GENOMIC DNA]</scope>
    <source>
        <strain evidence="1 2">W9323</strain>
    </source>
</reference>
<dbReference type="RefSeq" id="WP_173223879.1">
    <property type="nucleotide sequence ID" value="NZ_CP048104.1"/>
</dbReference>
<proteinExistence type="predicted"/>
<gene>
    <name evidence="1" type="ORF">GXN76_13155</name>
</gene>
<accession>A0A7D3XR43</accession>